<keyword evidence="1" id="KW-0812">Transmembrane</keyword>
<comment type="caution">
    <text evidence="2">The sequence shown here is derived from an EMBL/GenBank/DDBJ whole genome shotgun (WGS) entry which is preliminary data.</text>
</comment>
<dbReference type="RefSeq" id="WP_332866334.1">
    <property type="nucleotide sequence ID" value="NZ_JBAFSM010000036.1"/>
</dbReference>
<keyword evidence="1" id="KW-1133">Transmembrane helix</keyword>
<reference evidence="2 3" key="1">
    <citation type="submission" date="2024-01" db="EMBL/GenBank/DDBJ databases">
        <title>Genomic insights into the taxonomy and metabolism of the cyanobacterium Pannus brasiliensis CCIBt3594.</title>
        <authorList>
            <person name="Machado M."/>
            <person name="Botero N.B."/>
            <person name="Andreote A.P.D."/>
            <person name="Feitosa A.M.T."/>
            <person name="Popin R."/>
            <person name="Sivonen K."/>
            <person name="Fiore M.F."/>
        </authorList>
    </citation>
    <scope>NUCLEOTIDE SEQUENCE [LARGE SCALE GENOMIC DNA]</scope>
    <source>
        <strain evidence="2 3">CCIBt3594</strain>
    </source>
</reference>
<dbReference type="EMBL" id="JBAFSM010000036">
    <property type="protein sequence ID" value="MEG3438851.1"/>
    <property type="molecule type" value="Genomic_DNA"/>
</dbReference>
<keyword evidence="1" id="KW-0472">Membrane</keyword>
<protein>
    <recommendedName>
        <fullName evidence="4">Photosystem I assembly protein Ycf4</fullName>
    </recommendedName>
</protein>
<feature type="transmembrane region" description="Helical" evidence="1">
    <location>
        <begin position="31"/>
        <end position="55"/>
    </location>
</feature>
<evidence type="ECO:0000256" key="1">
    <source>
        <dbReference type="SAM" id="Phobius"/>
    </source>
</evidence>
<evidence type="ECO:0000313" key="3">
    <source>
        <dbReference type="Proteomes" id="UP001328733"/>
    </source>
</evidence>
<dbReference type="Proteomes" id="UP001328733">
    <property type="component" value="Unassembled WGS sequence"/>
</dbReference>
<name>A0AAW9QV27_9CHRO</name>
<accession>A0AAW9QV27</accession>
<proteinExistence type="predicted"/>
<keyword evidence="3" id="KW-1185">Reference proteome</keyword>
<evidence type="ECO:0008006" key="4">
    <source>
        <dbReference type="Google" id="ProtNLM"/>
    </source>
</evidence>
<gene>
    <name evidence="2" type="ORF">V0288_17115</name>
</gene>
<feature type="transmembrane region" description="Helical" evidence="1">
    <location>
        <begin position="82"/>
        <end position="103"/>
    </location>
</feature>
<evidence type="ECO:0000313" key="2">
    <source>
        <dbReference type="EMBL" id="MEG3438851.1"/>
    </source>
</evidence>
<organism evidence="2 3">
    <name type="scientific">Pannus brasiliensis CCIBt3594</name>
    <dbReference type="NCBI Taxonomy" id="1427578"/>
    <lineage>
        <taxon>Bacteria</taxon>
        <taxon>Bacillati</taxon>
        <taxon>Cyanobacteriota</taxon>
        <taxon>Cyanophyceae</taxon>
        <taxon>Oscillatoriophycideae</taxon>
        <taxon>Chroococcales</taxon>
        <taxon>Microcystaceae</taxon>
        <taxon>Pannus</taxon>
    </lineage>
</organism>
<sequence>MAKRSNLRENLEKELEPGESIEWIEQPIARFFIRSTVITALAGVFALGFISFWLYGWLEMTTLRGARTTDPMSNWVRNSGEFVGIFGILIAIVPLSVPILHWLEMRGTIYAITNRRAILLKPGFPRVVQSFFPRESVMIERRDNVDGSGDLIVFTHRSKDFDNDTITREFGFKYLRNPREFEKMLRQIDRYGS</sequence>
<dbReference type="AlphaFoldDB" id="A0AAW9QV27"/>